<name>A0A0W1ABS0_9GAMM</name>
<dbReference type="InterPro" id="IPR051908">
    <property type="entry name" value="Ribosomal_N-acetyltransferase"/>
</dbReference>
<keyword evidence="2" id="KW-0012">Acyltransferase</keyword>
<dbReference type="Pfam" id="PF13302">
    <property type="entry name" value="Acetyltransf_3"/>
    <property type="match status" value="1"/>
</dbReference>
<dbReference type="EC" id="2.3.1.-" evidence="2"/>
<dbReference type="PATRIC" id="fig|66969.6.peg.1726"/>
<dbReference type="OrthoDB" id="9784707at2"/>
<dbReference type="PANTHER" id="PTHR43441:SF3">
    <property type="entry name" value="ACETYLTRANSFERASE"/>
    <property type="match status" value="1"/>
</dbReference>
<dbReference type="EMBL" id="LNZB01000038">
    <property type="protein sequence ID" value="KTD78812.1"/>
    <property type="molecule type" value="Genomic_DNA"/>
</dbReference>
<comment type="caution">
    <text evidence="2">The sequence shown here is derived from an EMBL/GenBank/DDBJ whole genome shotgun (WGS) entry which is preliminary data.</text>
</comment>
<proteinExistence type="predicted"/>
<dbReference type="Proteomes" id="UP000054729">
    <property type="component" value="Unassembled WGS sequence"/>
</dbReference>
<keyword evidence="3" id="KW-1185">Reference proteome</keyword>
<sequence length="198" mass="22589">MTDNVLIETDRLFIRSPEEGDIEPLNLVINRSLSELQRWMPWAHDPSLKATRKFVRTAIKQLKSKKQPDLPLIVVLKSNREIIAATGYNDRSDLEVPFCEIGYWLDTQCTGQGYATEFTAALTKLAFSYFGAIRVQIKTQEQNKKSQAVAERCGYILEACLKNYCKDCLTGEPRNSFVYSMFSMDQLKVNPTVIVHSI</sequence>
<dbReference type="Gene3D" id="3.40.630.30">
    <property type="match status" value="1"/>
</dbReference>
<dbReference type="RefSeq" id="WP_058480279.1">
    <property type="nucleotide sequence ID" value="NZ_CAAAIQ010000015.1"/>
</dbReference>
<reference evidence="2 3" key="1">
    <citation type="submission" date="2015-11" db="EMBL/GenBank/DDBJ databases">
        <title>Genomic analysis of 38 Legionella species identifies large and diverse effector repertoires.</title>
        <authorList>
            <person name="Burstein D."/>
            <person name="Amaro F."/>
            <person name="Zusman T."/>
            <person name="Lifshitz Z."/>
            <person name="Cohen O."/>
            <person name="Gilbert J.A."/>
            <person name="Pupko T."/>
            <person name="Shuman H.A."/>
            <person name="Segal G."/>
        </authorList>
    </citation>
    <scope>NUCLEOTIDE SEQUENCE [LARGE SCALE GENOMIC DNA]</scope>
    <source>
        <strain evidence="2 3">ATCC 51914</strain>
    </source>
</reference>
<dbReference type="PROSITE" id="PS51186">
    <property type="entry name" value="GNAT"/>
    <property type="match status" value="1"/>
</dbReference>
<dbReference type="AlphaFoldDB" id="A0A0W1ABS0"/>
<evidence type="ECO:0000313" key="3">
    <source>
        <dbReference type="Proteomes" id="UP000054729"/>
    </source>
</evidence>
<dbReference type="STRING" id="66969.Lwal_1582"/>
<accession>A0A0W1ABS0</accession>
<dbReference type="GO" id="GO:0008999">
    <property type="term" value="F:protein-N-terminal-alanine acetyltransferase activity"/>
    <property type="evidence" value="ECO:0007669"/>
    <property type="project" value="TreeGrafter"/>
</dbReference>
<dbReference type="GO" id="GO:1990189">
    <property type="term" value="F:protein N-terminal-serine acetyltransferase activity"/>
    <property type="evidence" value="ECO:0007669"/>
    <property type="project" value="TreeGrafter"/>
</dbReference>
<feature type="domain" description="N-acetyltransferase" evidence="1">
    <location>
        <begin position="12"/>
        <end position="185"/>
    </location>
</feature>
<dbReference type="InterPro" id="IPR016181">
    <property type="entry name" value="Acyl_CoA_acyltransferase"/>
</dbReference>
<gene>
    <name evidence="2" type="primary">rimL</name>
    <name evidence="2" type="ORF">Lwal_1582</name>
</gene>
<dbReference type="InterPro" id="IPR000182">
    <property type="entry name" value="GNAT_dom"/>
</dbReference>
<protein>
    <submittedName>
        <fullName evidence="2">Ribosomal-protein-serine acetyltransferase</fullName>
        <ecNumber evidence="2">2.3.1.-</ecNumber>
    </submittedName>
</protein>
<evidence type="ECO:0000313" key="2">
    <source>
        <dbReference type="EMBL" id="KTD78812.1"/>
    </source>
</evidence>
<dbReference type="SUPFAM" id="SSF55729">
    <property type="entry name" value="Acyl-CoA N-acyltransferases (Nat)"/>
    <property type="match status" value="1"/>
</dbReference>
<keyword evidence="2" id="KW-0808">Transferase</keyword>
<dbReference type="GO" id="GO:0005737">
    <property type="term" value="C:cytoplasm"/>
    <property type="evidence" value="ECO:0007669"/>
    <property type="project" value="TreeGrafter"/>
</dbReference>
<organism evidence="2 3">
    <name type="scientific">Legionella waltersii</name>
    <dbReference type="NCBI Taxonomy" id="66969"/>
    <lineage>
        <taxon>Bacteria</taxon>
        <taxon>Pseudomonadati</taxon>
        <taxon>Pseudomonadota</taxon>
        <taxon>Gammaproteobacteria</taxon>
        <taxon>Legionellales</taxon>
        <taxon>Legionellaceae</taxon>
        <taxon>Legionella</taxon>
    </lineage>
</organism>
<dbReference type="PANTHER" id="PTHR43441">
    <property type="entry name" value="RIBOSOMAL-PROTEIN-SERINE ACETYLTRANSFERASE"/>
    <property type="match status" value="1"/>
</dbReference>
<evidence type="ECO:0000259" key="1">
    <source>
        <dbReference type="PROSITE" id="PS51186"/>
    </source>
</evidence>